<dbReference type="Proteomes" id="UP001189429">
    <property type="component" value="Unassembled WGS sequence"/>
</dbReference>
<organism evidence="2 3">
    <name type="scientific">Prorocentrum cordatum</name>
    <dbReference type="NCBI Taxonomy" id="2364126"/>
    <lineage>
        <taxon>Eukaryota</taxon>
        <taxon>Sar</taxon>
        <taxon>Alveolata</taxon>
        <taxon>Dinophyceae</taxon>
        <taxon>Prorocentrales</taxon>
        <taxon>Prorocentraceae</taxon>
        <taxon>Prorocentrum</taxon>
    </lineage>
</organism>
<reference evidence="2" key="1">
    <citation type="submission" date="2023-10" db="EMBL/GenBank/DDBJ databases">
        <authorList>
            <person name="Chen Y."/>
            <person name="Shah S."/>
            <person name="Dougan E. K."/>
            <person name="Thang M."/>
            <person name="Chan C."/>
        </authorList>
    </citation>
    <scope>NUCLEOTIDE SEQUENCE [LARGE SCALE GENOMIC DNA]</scope>
</reference>
<feature type="compositionally biased region" description="Basic and acidic residues" evidence="1">
    <location>
        <begin position="94"/>
        <end position="108"/>
    </location>
</feature>
<evidence type="ECO:0000313" key="3">
    <source>
        <dbReference type="Proteomes" id="UP001189429"/>
    </source>
</evidence>
<feature type="region of interest" description="Disordered" evidence="1">
    <location>
        <begin position="78"/>
        <end position="145"/>
    </location>
</feature>
<evidence type="ECO:0000313" key="2">
    <source>
        <dbReference type="EMBL" id="CAK0796743.1"/>
    </source>
</evidence>
<name>A0ABN9PUC7_9DINO</name>
<proteinExistence type="predicted"/>
<protein>
    <submittedName>
        <fullName evidence="2">Uncharacterized protein</fullName>
    </submittedName>
</protein>
<comment type="caution">
    <text evidence="2">The sequence shown here is derived from an EMBL/GenBank/DDBJ whole genome shotgun (WGS) entry which is preliminary data.</text>
</comment>
<evidence type="ECO:0000256" key="1">
    <source>
        <dbReference type="SAM" id="MobiDB-lite"/>
    </source>
</evidence>
<dbReference type="EMBL" id="CAUYUJ010001614">
    <property type="protein sequence ID" value="CAK0796743.1"/>
    <property type="molecule type" value="Genomic_DNA"/>
</dbReference>
<keyword evidence="3" id="KW-1185">Reference proteome</keyword>
<gene>
    <name evidence="2" type="ORF">PCOR1329_LOCUS6035</name>
</gene>
<sequence>MDMCEMQGIDREAPEGKISHHAHVICWSRHKERHFCWSCGATAEKHLSNKMVNSCEGWPAGQASRYALKSIRRKMDWAPGAGDRWSKNTMQKFTKSEQHKSNARDHARVHASSQNDERSVASGPRHQTDDHGGPVDCEKDGGDIRAPAVVPHPQAWLGDSWDNPGQAAASWIRDEFELRLFALGGPRAKGAAQLVKGSGDLANGLGVLWYHRPKAELARYPETHAKLPRILRWVLRRYPLEQPALGRRLALRSRRLLLGALQGFEAADHRVLDPARLEMLLLARALAVWALRARKTRCAAARRARRWQGAERG</sequence>
<accession>A0ABN9PUC7</accession>
<feature type="compositionally biased region" description="Basic and acidic residues" evidence="1">
    <location>
        <begin position="126"/>
        <end position="143"/>
    </location>
</feature>
<feature type="non-terminal residue" evidence="2">
    <location>
        <position position="313"/>
    </location>
</feature>